<dbReference type="Proteomes" id="UP000602284">
    <property type="component" value="Unassembled WGS sequence"/>
</dbReference>
<keyword evidence="5 8" id="KW-0812">Transmembrane</keyword>
<sequence length="369" mass="41779">MRHQTQVGSEQKHSINSIELLFLLHTVPIGVGILGLVRFVADKSGHDAPLAVLLSGLYPQIGILFMWLLLRRFQNLGVYEIHKELFGKWLGFLFNFAFISYCLYASFMTMRTFIELINTWLYPMTSPMVLTCILLVPTLYASYCGVRLLGRYATTTFFLTVWILLLTYFPTKEATLSHLFPIGQNGMSSIFQGSLLSALSILGFELLLVMYPYVAHKQDVLPAASIASWGMTLIYLLNAIVTIMFFSLPQLEKTIWPMLTMFKHVQVPFIERFETIVIAVWVMRIVNTCGAYLWAGMDGLQKSLPLKKPYLYLVVAAAFLVLTMQVKGRAIINTNLNLLSKIGLGVMIAYPLLLWLLSLILRKKGEKPS</sequence>
<keyword evidence="4" id="KW-0309">Germination</keyword>
<evidence type="ECO:0000313" key="10">
    <source>
        <dbReference type="Proteomes" id="UP000602284"/>
    </source>
</evidence>
<keyword evidence="6 8" id="KW-1133">Transmembrane helix</keyword>
<evidence type="ECO:0000256" key="1">
    <source>
        <dbReference type="ARBA" id="ARBA00004141"/>
    </source>
</evidence>
<evidence type="ECO:0000256" key="6">
    <source>
        <dbReference type="ARBA" id="ARBA00022989"/>
    </source>
</evidence>
<evidence type="ECO:0000256" key="3">
    <source>
        <dbReference type="ARBA" id="ARBA00022448"/>
    </source>
</evidence>
<proteinExistence type="inferred from homology"/>
<evidence type="ECO:0000256" key="4">
    <source>
        <dbReference type="ARBA" id="ARBA00022544"/>
    </source>
</evidence>
<dbReference type="NCBIfam" id="TIGR00912">
    <property type="entry name" value="2A0309"/>
    <property type="match status" value="1"/>
</dbReference>
<organism evidence="9 10">
    <name type="scientific">Tumebacillus amylolyticus</name>
    <dbReference type="NCBI Taxonomy" id="2801339"/>
    <lineage>
        <taxon>Bacteria</taxon>
        <taxon>Bacillati</taxon>
        <taxon>Bacillota</taxon>
        <taxon>Bacilli</taxon>
        <taxon>Bacillales</taxon>
        <taxon>Alicyclobacillaceae</taxon>
        <taxon>Tumebacillus</taxon>
    </lineage>
</organism>
<feature type="transmembrane region" description="Helical" evidence="8">
    <location>
        <begin position="152"/>
        <end position="170"/>
    </location>
</feature>
<feature type="transmembrane region" description="Helical" evidence="8">
    <location>
        <begin position="276"/>
        <end position="297"/>
    </location>
</feature>
<feature type="transmembrane region" description="Helical" evidence="8">
    <location>
        <begin position="120"/>
        <end position="140"/>
    </location>
</feature>
<name>A0ABS1JAC7_9BACL</name>
<dbReference type="Gene3D" id="1.20.1740.10">
    <property type="entry name" value="Amino acid/polyamine transporter I"/>
    <property type="match status" value="1"/>
</dbReference>
<feature type="transmembrane region" description="Helical" evidence="8">
    <location>
        <begin position="190"/>
        <end position="214"/>
    </location>
</feature>
<reference evidence="9 10" key="1">
    <citation type="submission" date="2021-01" db="EMBL/GenBank/DDBJ databases">
        <title>Tumebacillus sp. strain ITR2 16S ribosomal RNA gene Genome sequencing and assembly.</title>
        <authorList>
            <person name="Kang M."/>
        </authorList>
    </citation>
    <scope>NUCLEOTIDE SEQUENCE [LARGE SCALE GENOMIC DNA]</scope>
    <source>
        <strain evidence="9 10">ITR2</strain>
    </source>
</reference>
<comment type="caution">
    <text evidence="9">The sequence shown here is derived from an EMBL/GenBank/DDBJ whole genome shotgun (WGS) entry which is preliminary data.</text>
</comment>
<feature type="transmembrane region" description="Helical" evidence="8">
    <location>
        <begin position="309"/>
        <end position="326"/>
    </location>
</feature>
<feature type="transmembrane region" description="Helical" evidence="8">
    <location>
        <begin position="226"/>
        <end position="248"/>
    </location>
</feature>
<keyword evidence="7 8" id="KW-0472">Membrane</keyword>
<accession>A0ABS1JAC7</accession>
<feature type="transmembrane region" description="Helical" evidence="8">
    <location>
        <begin position="52"/>
        <end position="70"/>
    </location>
</feature>
<feature type="transmembrane region" description="Helical" evidence="8">
    <location>
        <begin position="20"/>
        <end position="40"/>
    </location>
</feature>
<keyword evidence="3" id="KW-0813">Transport</keyword>
<comment type="subcellular location">
    <subcellularLocation>
        <location evidence="1">Membrane</location>
        <topology evidence="1">Multi-pass membrane protein</topology>
    </subcellularLocation>
</comment>
<protein>
    <submittedName>
        <fullName evidence="9">GerAB/ArcD/ProY family transporter</fullName>
    </submittedName>
</protein>
<dbReference type="EMBL" id="JAEQNB010000003">
    <property type="protein sequence ID" value="MBL0387231.1"/>
    <property type="molecule type" value="Genomic_DNA"/>
</dbReference>
<dbReference type="InterPro" id="IPR004761">
    <property type="entry name" value="Spore_GerAB"/>
</dbReference>
<dbReference type="PANTHER" id="PTHR34975">
    <property type="entry name" value="SPORE GERMINATION PROTEIN A2"/>
    <property type="match status" value="1"/>
</dbReference>
<dbReference type="Pfam" id="PF03845">
    <property type="entry name" value="Spore_permease"/>
    <property type="match status" value="1"/>
</dbReference>
<comment type="similarity">
    <text evidence="2">Belongs to the amino acid-polyamine-organocation (APC) superfamily. Spore germination protein (SGP) (TC 2.A.3.9) family.</text>
</comment>
<evidence type="ECO:0000313" key="9">
    <source>
        <dbReference type="EMBL" id="MBL0387231.1"/>
    </source>
</evidence>
<evidence type="ECO:0000256" key="5">
    <source>
        <dbReference type="ARBA" id="ARBA00022692"/>
    </source>
</evidence>
<evidence type="ECO:0000256" key="2">
    <source>
        <dbReference type="ARBA" id="ARBA00007998"/>
    </source>
</evidence>
<keyword evidence="10" id="KW-1185">Reference proteome</keyword>
<evidence type="ECO:0000256" key="8">
    <source>
        <dbReference type="SAM" id="Phobius"/>
    </source>
</evidence>
<feature type="transmembrane region" description="Helical" evidence="8">
    <location>
        <begin position="338"/>
        <end position="361"/>
    </location>
</feature>
<feature type="transmembrane region" description="Helical" evidence="8">
    <location>
        <begin position="90"/>
        <end position="114"/>
    </location>
</feature>
<evidence type="ECO:0000256" key="7">
    <source>
        <dbReference type="ARBA" id="ARBA00023136"/>
    </source>
</evidence>
<dbReference type="PANTHER" id="PTHR34975:SF2">
    <property type="entry name" value="SPORE GERMINATION PROTEIN A2"/>
    <property type="match status" value="1"/>
</dbReference>
<dbReference type="RefSeq" id="WP_201635026.1">
    <property type="nucleotide sequence ID" value="NZ_JAEQNB010000003.1"/>
</dbReference>
<gene>
    <name evidence="9" type="ORF">JJB07_11275</name>
</gene>